<evidence type="ECO:0000313" key="2">
    <source>
        <dbReference type="Proteomes" id="UP000737018"/>
    </source>
</evidence>
<sequence length="78" mass="9037">MVGVTVVPVIRLLSDMKAFSPIPNAVEVEKIFDAPLDMFLKDEKRRENGWEISICWHYFDFEAEIEVCDLGSDCWNLD</sequence>
<dbReference type="InterPro" id="IPR045121">
    <property type="entry name" value="CoAse"/>
</dbReference>
<protein>
    <submittedName>
        <fullName evidence="1">Uncharacterized protein</fullName>
    </submittedName>
</protein>
<dbReference type="OrthoDB" id="206213at2759"/>
<proteinExistence type="predicted"/>
<dbReference type="AlphaFoldDB" id="A0A8J4QLL5"/>
<comment type="caution">
    <text evidence="1">The sequence shown here is derived from an EMBL/GenBank/DDBJ whole genome shotgun (WGS) entry which is preliminary data.</text>
</comment>
<accession>A0A8J4QLL5</accession>
<dbReference type="Proteomes" id="UP000737018">
    <property type="component" value="Unassembled WGS sequence"/>
</dbReference>
<keyword evidence="2" id="KW-1185">Reference proteome</keyword>
<dbReference type="GO" id="GO:0015938">
    <property type="term" value="P:coenzyme A catabolic process"/>
    <property type="evidence" value="ECO:0007669"/>
    <property type="project" value="TreeGrafter"/>
</dbReference>
<gene>
    <name evidence="1" type="ORF">CMV_026561</name>
</gene>
<name>A0A8J4QLL5_9ROSI</name>
<dbReference type="EMBL" id="JRKL02007959">
    <property type="protein sequence ID" value="KAF3947288.1"/>
    <property type="molecule type" value="Genomic_DNA"/>
</dbReference>
<dbReference type="GO" id="GO:0010945">
    <property type="term" value="F:coenzyme A diphosphatase activity"/>
    <property type="evidence" value="ECO:0007669"/>
    <property type="project" value="InterPro"/>
</dbReference>
<evidence type="ECO:0000313" key="1">
    <source>
        <dbReference type="EMBL" id="KAF3947288.1"/>
    </source>
</evidence>
<reference evidence="1" key="1">
    <citation type="submission" date="2020-03" db="EMBL/GenBank/DDBJ databases">
        <title>Castanea mollissima Vanexum genome sequencing.</title>
        <authorList>
            <person name="Staton M."/>
        </authorList>
    </citation>
    <scope>NUCLEOTIDE SEQUENCE</scope>
    <source>
        <tissue evidence="1">Leaf</tissue>
    </source>
</reference>
<organism evidence="1 2">
    <name type="scientific">Castanea mollissima</name>
    <name type="common">Chinese chestnut</name>
    <dbReference type="NCBI Taxonomy" id="60419"/>
    <lineage>
        <taxon>Eukaryota</taxon>
        <taxon>Viridiplantae</taxon>
        <taxon>Streptophyta</taxon>
        <taxon>Embryophyta</taxon>
        <taxon>Tracheophyta</taxon>
        <taxon>Spermatophyta</taxon>
        <taxon>Magnoliopsida</taxon>
        <taxon>eudicotyledons</taxon>
        <taxon>Gunneridae</taxon>
        <taxon>Pentapetalae</taxon>
        <taxon>rosids</taxon>
        <taxon>fabids</taxon>
        <taxon>Fagales</taxon>
        <taxon>Fagaceae</taxon>
        <taxon>Castanea</taxon>
    </lineage>
</organism>
<dbReference type="PANTHER" id="PTHR12992:SF41">
    <property type="entry name" value="NUDIX HYDROLASE 11"/>
    <property type="match status" value="1"/>
</dbReference>
<dbReference type="PANTHER" id="PTHR12992">
    <property type="entry name" value="NUDIX HYDROLASE"/>
    <property type="match status" value="1"/>
</dbReference>